<keyword evidence="2" id="KW-0489">Methyltransferase</keyword>
<dbReference type="CDD" id="cd02440">
    <property type="entry name" value="AdoMet_MTases"/>
    <property type="match status" value="1"/>
</dbReference>
<evidence type="ECO:0000256" key="1">
    <source>
        <dbReference type="ARBA" id="ARBA00022553"/>
    </source>
</evidence>
<evidence type="ECO:0000256" key="2">
    <source>
        <dbReference type="ARBA" id="ARBA00022603"/>
    </source>
</evidence>
<keyword evidence="6" id="KW-1185">Reference proteome</keyword>
<accession>A0A074KUR5</accession>
<dbReference type="EMBL" id="JMIH01000024">
    <property type="protein sequence ID" value="KEO72614.1"/>
    <property type="molecule type" value="Genomic_DNA"/>
</dbReference>
<dbReference type="AlphaFoldDB" id="A0A074KUR5"/>
<name>A0A074KUR5_9BACT</name>
<comment type="caution">
    <text evidence="5">The sequence shown here is derived from an EMBL/GenBank/DDBJ whole genome shotgun (WGS) entry which is preliminary data.</text>
</comment>
<dbReference type="Proteomes" id="UP000027821">
    <property type="component" value="Unassembled WGS sequence"/>
</dbReference>
<dbReference type="GO" id="GO:0032259">
    <property type="term" value="P:methylation"/>
    <property type="evidence" value="ECO:0007669"/>
    <property type="project" value="UniProtKB-KW"/>
</dbReference>
<reference evidence="5 6" key="1">
    <citation type="submission" date="2014-04" db="EMBL/GenBank/DDBJ databases">
        <title>Characterization and application of a salt tolerant electro-active bacterium.</title>
        <authorList>
            <person name="Yang L."/>
            <person name="Wei S."/>
            <person name="Tay Q.X.M."/>
        </authorList>
    </citation>
    <scope>NUCLEOTIDE SEQUENCE [LARGE SCALE GENOMIC DNA]</scope>
    <source>
        <strain evidence="5 6">LY1</strain>
    </source>
</reference>
<dbReference type="SUPFAM" id="SSF53335">
    <property type="entry name" value="S-adenosyl-L-methionine-dependent methyltransferases"/>
    <property type="match status" value="1"/>
</dbReference>
<keyword evidence="3 5" id="KW-0808">Transferase</keyword>
<dbReference type="eggNOG" id="COG0500">
    <property type="taxonomic scope" value="Bacteria"/>
</dbReference>
<organism evidence="5 6">
    <name type="scientific">Anditalea andensis</name>
    <dbReference type="NCBI Taxonomy" id="1048983"/>
    <lineage>
        <taxon>Bacteria</taxon>
        <taxon>Pseudomonadati</taxon>
        <taxon>Bacteroidota</taxon>
        <taxon>Cytophagia</taxon>
        <taxon>Cytophagales</taxon>
        <taxon>Cytophagaceae</taxon>
        <taxon>Anditalea</taxon>
    </lineage>
</organism>
<keyword evidence="4" id="KW-0949">S-adenosyl-L-methionine</keyword>
<proteinExistence type="predicted"/>
<dbReference type="PANTHER" id="PTHR32183">
    <property type="match status" value="1"/>
</dbReference>
<dbReference type="Gene3D" id="3.40.50.150">
    <property type="entry name" value="Vaccinia Virus protein VP39"/>
    <property type="match status" value="1"/>
</dbReference>
<evidence type="ECO:0000256" key="4">
    <source>
        <dbReference type="ARBA" id="ARBA00022691"/>
    </source>
</evidence>
<dbReference type="OrthoDB" id="9778208at2"/>
<gene>
    <name evidence="5" type="ORF">EL17_17910</name>
</gene>
<dbReference type="RefSeq" id="WP_035077287.1">
    <property type="nucleotide sequence ID" value="NZ_JMIH01000024.1"/>
</dbReference>
<evidence type="ECO:0000313" key="6">
    <source>
        <dbReference type="Proteomes" id="UP000027821"/>
    </source>
</evidence>
<dbReference type="Pfam" id="PF05724">
    <property type="entry name" value="TPMT"/>
    <property type="match status" value="1"/>
</dbReference>
<evidence type="ECO:0000256" key="3">
    <source>
        <dbReference type="ARBA" id="ARBA00022679"/>
    </source>
</evidence>
<dbReference type="PANTHER" id="PTHR32183:SF6">
    <property type="entry name" value="CYSTEINE SULFINATE DESULFINASE_CYSTEINE DESULFURASE AND RELATED ENZYMES"/>
    <property type="match status" value="1"/>
</dbReference>
<dbReference type="STRING" id="1048983.EL17_17910"/>
<dbReference type="InterPro" id="IPR029063">
    <property type="entry name" value="SAM-dependent_MTases_sf"/>
</dbReference>
<evidence type="ECO:0000313" key="5">
    <source>
        <dbReference type="EMBL" id="KEO72614.1"/>
    </source>
</evidence>
<dbReference type="InterPro" id="IPR008854">
    <property type="entry name" value="TPMT"/>
</dbReference>
<keyword evidence="1" id="KW-0597">Phosphoprotein</keyword>
<dbReference type="PROSITE" id="PS51585">
    <property type="entry name" value="SAM_MT_TPMT"/>
    <property type="match status" value="1"/>
</dbReference>
<protein>
    <submittedName>
        <fullName evidence="5">SAM-dependent methlyltransferase</fullName>
    </submittedName>
</protein>
<sequence>MRNSLNSIYWTERYLQHDTGWDAGSITLPIKQYLDQLKDKSVKILVPGAGNGHEAAYAFHNGFENVHILDFSPVPLDNFIKEYPNFPKEQIHLEDFFLHHLKYDLVLEQTFFCSLNPSMRKNYVKKMKDILFPKGKLVGLLFDTYFNKQGPPFGGTKDEYHSLFKSDFTIGIMDPCFNSIPPRQGRELFIKLINNP</sequence>
<dbReference type="GO" id="GO:0008757">
    <property type="term" value="F:S-adenosylmethionine-dependent methyltransferase activity"/>
    <property type="evidence" value="ECO:0007669"/>
    <property type="project" value="InterPro"/>
</dbReference>